<sequence>MRKLLPSYIRIPVLFFIIAGLVEYFVPSTGNQPAFMEQPVVLLFLLFVLFVLIAIEGIVSSIENILFQSLDEASKERYLASQKSEVKFTWIKNLYKKLTGNKPIEAEGEIILDHNYDGIKELDNSLPPWWVYGFYITIVFAVVYMARYHIFNADDQFVELEKEYAMANAAIEEYKKANKDLVDVNTVELLTEASDLNAGKKIFETNCAVCHMADGGGGIGPNLTDNYFILGGGIKNTFNTISEGGRSGKGMVPWKTELKPIEMAQVASYVLQFVGTTPANPKAPEGELEATEELQEQPNGSNEAETETNVEEETTDLVSSEE</sequence>
<feature type="compositionally biased region" description="Acidic residues" evidence="5">
    <location>
        <begin position="304"/>
        <end position="322"/>
    </location>
</feature>
<keyword evidence="6" id="KW-0812">Transmembrane</keyword>
<dbReference type="InterPro" id="IPR009056">
    <property type="entry name" value="Cyt_c-like_dom"/>
</dbReference>
<keyword evidence="2 4" id="KW-0479">Metal-binding</keyword>
<proteinExistence type="predicted"/>
<accession>A0A506PHA2</accession>
<dbReference type="GO" id="GO:0046872">
    <property type="term" value="F:metal ion binding"/>
    <property type="evidence" value="ECO:0007669"/>
    <property type="project" value="UniProtKB-KW"/>
</dbReference>
<keyword evidence="3 4" id="KW-0408">Iron</keyword>
<name>A0A506PHA2_9FLAO</name>
<dbReference type="Proteomes" id="UP000317332">
    <property type="component" value="Unassembled WGS sequence"/>
</dbReference>
<dbReference type="AlphaFoldDB" id="A0A506PHA2"/>
<protein>
    <submittedName>
        <fullName evidence="8">C-type cytochrome</fullName>
    </submittedName>
</protein>
<dbReference type="OrthoDB" id="9811281at2"/>
<comment type="caution">
    <text evidence="8">The sequence shown here is derived from an EMBL/GenBank/DDBJ whole genome shotgun (WGS) entry which is preliminary data.</text>
</comment>
<keyword evidence="1 4" id="KW-0349">Heme</keyword>
<dbReference type="GO" id="GO:0009055">
    <property type="term" value="F:electron transfer activity"/>
    <property type="evidence" value="ECO:0007669"/>
    <property type="project" value="InterPro"/>
</dbReference>
<evidence type="ECO:0000256" key="1">
    <source>
        <dbReference type="ARBA" id="ARBA00022617"/>
    </source>
</evidence>
<evidence type="ECO:0000313" key="8">
    <source>
        <dbReference type="EMBL" id="TPV32954.1"/>
    </source>
</evidence>
<feature type="transmembrane region" description="Helical" evidence="6">
    <location>
        <begin position="38"/>
        <end position="59"/>
    </location>
</feature>
<keyword evidence="6" id="KW-1133">Transmembrane helix</keyword>
<dbReference type="RefSeq" id="WP_140990701.1">
    <property type="nucleotide sequence ID" value="NZ_VHIQ01000005.1"/>
</dbReference>
<evidence type="ECO:0000256" key="5">
    <source>
        <dbReference type="SAM" id="MobiDB-lite"/>
    </source>
</evidence>
<feature type="transmembrane region" description="Helical" evidence="6">
    <location>
        <begin position="129"/>
        <end position="146"/>
    </location>
</feature>
<dbReference type="GO" id="GO:0020037">
    <property type="term" value="F:heme binding"/>
    <property type="evidence" value="ECO:0007669"/>
    <property type="project" value="InterPro"/>
</dbReference>
<evidence type="ECO:0000259" key="7">
    <source>
        <dbReference type="PROSITE" id="PS51007"/>
    </source>
</evidence>
<gene>
    <name evidence="8" type="ORF">FJ651_11675</name>
</gene>
<keyword evidence="6" id="KW-0472">Membrane</keyword>
<dbReference type="InterPro" id="IPR038414">
    <property type="entry name" value="CcoP_N_sf"/>
</dbReference>
<evidence type="ECO:0000256" key="6">
    <source>
        <dbReference type="SAM" id="Phobius"/>
    </source>
</evidence>
<evidence type="ECO:0000256" key="4">
    <source>
        <dbReference type="PROSITE-ProRule" id="PRU00433"/>
    </source>
</evidence>
<feature type="transmembrane region" description="Helical" evidence="6">
    <location>
        <begin position="7"/>
        <end position="26"/>
    </location>
</feature>
<feature type="domain" description="Cytochrome c" evidence="7">
    <location>
        <begin position="194"/>
        <end position="274"/>
    </location>
</feature>
<evidence type="ECO:0000256" key="3">
    <source>
        <dbReference type="ARBA" id="ARBA00023004"/>
    </source>
</evidence>
<dbReference type="InterPro" id="IPR036909">
    <property type="entry name" value="Cyt_c-like_dom_sf"/>
</dbReference>
<dbReference type="PROSITE" id="PS51007">
    <property type="entry name" value="CYTC"/>
    <property type="match status" value="1"/>
</dbReference>
<dbReference type="Gene3D" id="1.10.760.10">
    <property type="entry name" value="Cytochrome c-like domain"/>
    <property type="match status" value="1"/>
</dbReference>
<dbReference type="Gene3D" id="6.10.280.130">
    <property type="match status" value="1"/>
</dbReference>
<feature type="compositionally biased region" description="Acidic residues" evidence="5">
    <location>
        <begin position="286"/>
        <end position="295"/>
    </location>
</feature>
<dbReference type="PANTHER" id="PTHR33751">
    <property type="entry name" value="CBB3-TYPE CYTOCHROME C OXIDASE SUBUNIT FIXP"/>
    <property type="match status" value="1"/>
</dbReference>
<organism evidence="8 9">
    <name type="scientific">Paucihalobacter ruber</name>
    <dbReference type="NCBI Taxonomy" id="2567861"/>
    <lineage>
        <taxon>Bacteria</taxon>
        <taxon>Pseudomonadati</taxon>
        <taxon>Bacteroidota</taxon>
        <taxon>Flavobacteriia</taxon>
        <taxon>Flavobacteriales</taxon>
        <taxon>Flavobacteriaceae</taxon>
        <taxon>Paucihalobacter</taxon>
    </lineage>
</organism>
<reference evidence="8 9" key="1">
    <citation type="submission" date="2019-06" db="EMBL/GenBank/DDBJ databases">
        <title>Flavobacteriaceae Paucihalobacterium erythroidium CWB-1, complete genome.</title>
        <authorList>
            <person name="Wu S."/>
        </authorList>
    </citation>
    <scope>NUCLEOTIDE SEQUENCE [LARGE SCALE GENOMIC DNA]</scope>
    <source>
        <strain evidence="8 9">CWB-1</strain>
    </source>
</reference>
<dbReference type="EMBL" id="VHIQ01000005">
    <property type="protein sequence ID" value="TPV32954.1"/>
    <property type="molecule type" value="Genomic_DNA"/>
</dbReference>
<dbReference type="InterPro" id="IPR050597">
    <property type="entry name" value="Cytochrome_c_Oxidase_Subunit"/>
</dbReference>
<feature type="region of interest" description="Disordered" evidence="5">
    <location>
        <begin position="278"/>
        <end position="322"/>
    </location>
</feature>
<keyword evidence="9" id="KW-1185">Reference proteome</keyword>
<dbReference type="Pfam" id="PF13442">
    <property type="entry name" value="Cytochrome_CBB3"/>
    <property type="match status" value="1"/>
</dbReference>
<dbReference type="SUPFAM" id="SSF46626">
    <property type="entry name" value="Cytochrome c"/>
    <property type="match status" value="1"/>
</dbReference>
<evidence type="ECO:0000256" key="2">
    <source>
        <dbReference type="ARBA" id="ARBA00022723"/>
    </source>
</evidence>
<dbReference type="Pfam" id="PF14715">
    <property type="entry name" value="FixP_N"/>
    <property type="match status" value="1"/>
</dbReference>
<dbReference type="PANTHER" id="PTHR33751:SF1">
    <property type="entry name" value="CBB3-TYPE CYTOCHROME C OXIDASE SUBUNIT FIXP"/>
    <property type="match status" value="1"/>
</dbReference>
<dbReference type="InterPro" id="IPR032858">
    <property type="entry name" value="CcoP_N"/>
</dbReference>
<evidence type="ECO:0000313" key="9">
    <source>
        <dbReference type="Proteomes" id="UP000317332"/>
    </source>
</evidence>